<dbReference type="EMBL" id="PQCO01000278">
    <property type="protein sequence ID" value="PUD98957.1"/>
    <property type="molecule type" value="Genomic_DNA"/>
</dbReference>
<comment type="cofactor">
    <cofactor evidence="1">
        <name>Mg(2+)</name>
        <dbReference type="ChEBI" id="CHEBI:18420"/>
    </cofactor>
</comment>
<evidence type="ECO:0000313" key="5">
    <source>
        <dbReference type="Proteomes" id="UP000250928"/>
    </source>
</evidence>
<dbReference type="InterPro" id="IPR015797">
    <property type="entry name" value="NUDIX_hydrolase-like_dom_sf"/>
</dbReference>
<accession>A0A657PUY0</accession>
<feature type="domain" description="Nudix hydrolase" evidence="3">
    <location>
        <begin position="40"/>
        <end position="174"/>
    </location>
</feature>
<gene>
    <name evidence="4" type="ORF">C3L24_11730</name>
</gene>
<comment type="caution">
    <text evidence="4">The sequence shown here is derived from an EMBL/GenBank/DDBJ whole genome shotgun (WGS) entry which is preliminary data.</text>
</comment>
<dbReference type="InterPro" id="IPR000086">
    <property type="entry name" value="NUDIX_hydrolase_dom"/>
</dbReference>
<dbReference type="NCBIfam" id="NF008736">
    <property type="entry name" value="PRK11762.1"/>
    <property type="match status" value="1"/>
</dbReference>
<dbReference type="Proteomes" id="UP000250928">
    <property type="component" value="Unassembled WGS sequence"/>
</dbReference>
<evidence type="ECO:0000259" key="3">
    <source>
        <dbReference type="PROSITE" id="PS51462"/>
    </source>
</evidence>
<keyword evidence="2 4" id="KW-0378">Hydrolase</keyword>
<dbReference type="Pfam" id="PF00293">
    <property type="entry name" value="NUDIX"/>
    <property type="match status" value="1"/>
</dbReference>
<sequence>MSRSKPKLIATRALHDTGIFNIEEMDLEFSNGARRCYQRIRGSDQGAVLIIPQLDDQTLLLIREYSAGMQRYELVFPKGHIEHGESPLEAANREIQEEVGYAANALEHIHSVTVAPGYLYHTTHIVHAWDLYPRRLSGDEPEELEVVPWRIDQFERLLRRDDFTEARSISAFYLLRDHLRRERG</sequence>
<dbReference type="GO" id="GO:0006754">
    <property type="term" value="P:ATP biosynthetic process"/>
    <property type="evidence" value="ECO:0007669"/>
    <property type="project" value="TreeGrafter"/>
</dbReference>
<dbReference type="InterPro" id="IPR051325">
    <property type="entry name" value="Nudix_hydrolase_domain"/>
</dbReference>
<dbReference type="GO" id="GO:0004081">
    <property type="term" value="F:bis(5'-nucleosyl)-tetraphosphatase (asymmetrical) activity"/>
    <property type="evidence" value="ECO:0007669"/>
    <property type="project" value="TreeGrafter"/>
</dbReference>
<dbReference type="AlphaFoldDB" id="A0A657PUY0"/>
<organism evidence="4 5">
    <name type="scientific">Candidatus Sedimenticola endophacoides</name>
    <dbReference type="NCBI Taxonomy" id="2548426"/>
    <lineage>
        <taxon>Bacteria</taxon>
        <taxon>Pseudomonadati</taxon>
        <taxon>Pseudomonadota</taxon>
        <taxon>Gammaproteobacteria</taxon>
        <taxon>Chromatiales</taxon>
        <taxon>Sedimenticolaceae</taxon>
        <taxon>Sedimenticola</taxon>
    </lineage>
</organism>
<dbReference type="PROSITE" id="PS00893">
    <property type="entry name" value="NUDIX_BOX"/>
    <property type="match status" value="1"/>
</dbReference>
<reference evidence="4 5" key="1">
    <citation type="submission" date="2018-01" db="EMBL/GenBank/DDBJ databases">
        <title>Novel co-symbiosis in the lucinid bivalve Phacoides pectinatus.</title>
        <authorList>
            <person name="Lim S.J."/>
            <person name="Davis B.G."/>
            <person name="Gill D.E."/>
            <person name="Engel A.S."/>
            <person name="Anderson L.C."/>
            <person name="Campbell B.J."/>
        </authorList>
    </citation>
    <scope>NUCLEOTIDE SEQUENCE [LARGE SCALE GENOMIC DNA]</scope>
    <source>
        <strain evidence="4">N3_P5</strain>
    </source>
</reference>
<evidence type="ECO:0000256" key="1">
    <source>
        <dbReference type="ARBA" id="ARBA00001946"/>
    </source>
</evidence>
<name>A0A657PUY0_9GAMM</name>
<dbReference type="PANTHER" id="PTHR21340">
    <property type="entry name" value="DIADENOSINE 5,5-P1,P4-TETRAPHOSPHATE PYROPHOSPHOHYDROLASE MUTT"/>
    <property type="match status" value="1"/>
</dbReference>
<evidence type="ECO:0000256" key="2">
    <source>
        <dbReference type="ARBA" id="ARBA00022801"/>
    </source>
</evidence>
<protein>
    <submittedName>
        <fullName evidence="4">ADP compounds hydrolase NudE</fullName>
    </submittedName>
</protein>
<proteinExistence type="predicted"/>
<dbReference type="Gene3D" id="3.90.79.10">
    <property type="entry name" value="Nucleoside Triphosphate Pyrophosphohydrolase"/>
    <property type="match status" value="1"/>
</dbReference>
<dbReference type="PROSITE" id="PS51462">
    <property type="entry name" value="NUDIX"/>
    <property type="match status" value="1"/>
</dbReference>
<dbReference type="SUPFAM" id="SSF55811">
    <property type="entry name" value="Nudix"/>
    <property type="match status" value="1"/>
</dbReference>
<dbReference type="InterPro" id="IPR020084">
    <property type="entry name" value="NUDIX_hydrolase_CS"/>
</dbReference>
<dbReference type="PANTHER" id="PTHR21340:SF0">
    <property type="entry name" value="BIS(5'-NUCLEOSYL)-TETRAPHOSPHATASE [ASYMMETRICAL]"/>
    <property type="match status" value="1"/>
</dbReference>
<evidence type="ECO:0000313" key="4">
    <source>
        <dbReference type="EMBL" id="PUD98957.1"/>
    </source>
</evidence>
<dbReference type="GO" id="GO:0006167">
    <property type="term" value="P:AMP biosynthetic process"/>
    <property type="evidence" value="ECO:0007669"/>
    <property type="project" value="TreeGrafter"/>
</dbReference>